<proteinExistence type="inferred from homology"/>
<dbReference type="HOGENOM" id="CLU_001890_1_1_6"/>
<feature type="chain" id="PRO_5003654692" evidence="8">
    <location>
        <begin position="24"/>
        <end position="1200"/>
    </location>
</feature>
<dbReference type="Proteomes" id="UP000009145">
    <property type="component" value="Chromosome"/>
</dbReference>
<dbReference type="EMBL" id="CP003380">
    <property type="protein sequence ID" value="AFJ03455.1"/>
    <property type="molecule type" value="Genomic_DNA"/>
</dbReference>
<organism evidence="10 11">
    <name type="scientific">Methylophaga frappieri (strain ATCC BAA-2434 / DSM 25690 / JAM7)</name>
    <dbReference type="NCBI Taxonomy" id="754477"/>
    <lineage>
        <taxon>Bacteria</taxon>
        <taxon>Pseudomonadati</taxon>
        <taxon>Pseudomonadota</taxon>
        <taxon>Gammaproteobacteria</taxon>
        <taxon>Thiotrichales</taxon>
        <taxon>Piscirickettsiaceae</taxon>
        <taxon>Methylophaga</taxon>
    </lineage>
</organism>
<evidence type="ECO:0000256" key="6">
    <source>
        <dbReference type="ARBA" id="ARBA00023263"/>
    </source>
</evidence>
<evidence type="ECO:0000256" key="4">
    <source>
        <dbReference type="ARBA" id="ARBA00022723"/>
    </source>
</evidence>
<feature type="signal peptide" evidence="8">
    <location>
        <begin position="1"/>
        <end position="23"/>
    </location>
</feature>
<evidence type="ECO:0000256" key="3">
    <source>
        <dbReference type="ARBA" id="ARBA00022558"/>
    </source>
</evidence>
<evidence type="ECO:0000256" key="5">
    <source>
        <dbReference type="ARBA" id="ARBA00022837"/>
    </source>
</evidence>
<dbReference type="RefSeq" id="WP_014704874.1">
    <property type="nucleotide sequence ID" value="NC_017856.1"/>
</dbReference>
<dbReference type="eggNOG" id="COG3419">
    <property type="taxonomic scope" value="Bacteria"/>
</dbReference>
<evidence type="ECO:0000313" key="11">
    <source>
        <dbReference type="Proteomes" id="UP000009145"/>
    </source>
</evidence>
<protein>
    <submittedName>
        <fullName evidence="10">Type IV fimbrial biogenesis protein PilY1</fullName>
    </submittedName>
</protein>
<evidence type="ECO:0000313" key="10">
    <source>
        <dbReference type="EMBL" id="AFJ03455.1"/>
    </source>
</evidence>
<feature type="domain" description="PilY1 beta-propeller" evidence="9">
    <location>
        <begin position="633"/>
        <end position="1005"/>
    </location>
</feature>
<gene>
    <name evidence="10" type="ordered locus">Q7C_2321</name>
</gene>
<reference evidence="10 11" key="1">
    <citation type="journal article" date="2012" name="J. Bacteriol.">
        <title>Complete genome sequences of Methylophaga sp. strain JAM1 and Methylophaga sp. strain JAM7.</title>
        <authorList>
            <person name="Villeneuve C."/>
            <person name="Martineau C."/>
            <person name="Mauffrey F."/>
            <person name="Villemur R."/>
        </authorList>
    </citation>
    <scope>NUCLEOTIDE SEQUENCE [LARGE SCALE GENOMIC DNA]</scope>
    <source>
        <strain evidence="10 11">JAM7</strain>
    </source>
</reference>
<dbReference type="GO" id="GO:0009289">
    <property type="term" value="C:pilus"/>
    <property type="evidence" value="ECO:0007669"/>
    <property type="project" value="UniProtKB-SubCell"/>
</dbReference>
<name>I1YKL2_METFJ</name>
<dbReference type="STRING" id="754477.Q7C_2321"/>
<dbReference type="AlphaFoldDB" id="I1YKL2"/>
<keyword evidence="3" id="KW-1029">Fimbrium biogenesis</keyword>
<feature type="region of interest" description="Disordered" evidence="7">
    <location>
        <begin position="851"/>
        <end position="871"/>
    </location>
</feature>
<feature type="region of interest" description="Disordered" evidence="7">
    <location>
        <begin position="1165"/>
        <end position="1193"/>
    </location>
</feature>
<evidence type="ECO:0000256" key="7">
    <source>
        <dbReference type="SAM" id="MobiDB-lite"/>
    </source>
</evidence>
<dbReference type="KEGG" id="mec:Q7C_2321"/>
<comment type="similarity">
    <text evidence="2">Belongs to the PilY1 family.</text>
</comment>
<feature type="region of interest" description="Disordered" evidence="7">
    <location>
        <begin position="367"/>
        <end position="400"/>
    </location>
</feature>
<dbReference type="OrthoDB" id="7156875at2"/>
<keyword evidence="5" id="KW-0106">Calcium</keyword>
<dbReference type="SUPFAM" id="SSF50998">
    <property type="entry name" value="Quinoprotein alcohol dehydrogenase-like"/>
    <property type="match status" value="1"/>
</dbReference>
<evidence type="ECO:0000259" key="9">
    <source>
        <dbReference type="Pfam" id="PF05567"/>
    </source>
</evidence>
<dbReference type="Pfam" id="PF05567">
    <property type="entry name" value="T4P_PilY1"/>
    <property type="match status" value="1"/>
</dbReference>
<accession>I1YKL2</accession>
<dbReference type="InterPro" id="IPR008707">
    <property type="entry name" value="B-propeller_PilY1"/>
</dbReference>
<keyword evidence="11" id="KW-1185">Reference proteome</keyword>
<keyword evidence="6" id="KW-0281">Fimbrium</keyword>
<feature type="compositionally biased region" description="Polar residues" evidence="7">
    <location>
        <begin position="367"/>
        <end position="379"/>
    </location>
</feature>
<evidence type="ECO:0000256" key="1">
    <source>
        <dbReference type="ARBA" id="ARBA00004561"/>
    </source>
</evidence>
<sequence length="1200" mass="131954" precursor="true">MAKQSLLISLFTALFLHSTYTAAADLDLANTPLYLGGAIEPNVMFTMDDSGSMQFEMMPESVRGSYANYLFPAPNNVYGSSTYTNQIPNFDDDNFHNYYQRSAANNVIFYNPDIDYEPWRNHDGSLMANANPRQVYYNPLNTGAGSMDLLAQQSQYACWYRAGNLNEAYGDPCWGNHSFWPITYYNYDGTGSRSDRDNYDRVRITSGTSAGTTFSKPSGGSRTRDEEIQNFANWFQYYRSRILLSRAGVGKAFARQSTNMRVGYASINTGSRTIDSVNSSRAILRGLRTFDGNDRRDFFNTYLYGQSIPTSGTPLRTALDNVGKYFERDDNRGPWARTPGTNLNNDHLACRQSFNILMTDGYWNGNSPGVGNSDNNNGSEHSDPEDNVYQYTPTRPYRDDSSNTLADVAMHYWKRDLRADLENQVPISGSNPAFWQHLVNFTVGLGVTGTLNPATDLPALTSGALEWPSPSADSERNIDDLWHAAVNSRGSFFSAADPDQFADALTSILNDISDRTASSSSVALNSGTVSGDARVYQARFDSGNWSGELRSLPITDAGVGAAQWEASSLIPSWNNRNILTWSNGDGERFRWGRLTQTQRDQLGERAILQYVRGNQDVELDKQNGRFRIRSSLLGDIVNSAPQFVGKPSLRYRDYWGEGAAENAEPYSEFKEANANRTPMIYVGANDGMLHAFDADDGSELFNYIPGAVFPRLADLANPNFTHRYFVDGTPTIVDAFIGGQWRSILVSGLGGGGQAMFALDVTNPNDYENEAGGAAQVLWEFSDANDRDLGYTFSRPSIIRLKNGTWAALFTSGYNNTVDNDNNGNGGDSLTGNGVFYLVNIADGSLIKPFDTGVGSQQDPTDNGRPNGLATPSAVDVNGDYITDYIYAGDLFGNLWKLDMTGETADSWDFSSRRNGSPEPVFRACDGNCGANNRQAITGPVNVVRHITGAGSLVMFGTGKYLEVGDNNSVGQTTQSYYAVWDKPETSAEPNPIAFNRSSLLSQTIIDEGTVNGEEYRVTSDNKVNWTTHKGWYMDFNYGGVNNGERQISGSVVTGGRVIFTTLLPSDDPCDFGGDSWVMQLDINSGSRLRFTPFDLNNDGTVDDIKDLYSLNVDPDDPDNPTGYDEDGNCRGTCVSTSGRKSNIGITSTPSVIRTADGQERIILSGSDRGAGGNNIESIVTRPQPGYEGRQSWRQLQFIQ</sequence>
<dbReference type="GO" id="GO:0046872">
    <property type="term" value="F:metal ion binding"/>
    <property type="evidence" value="ECO:0007669"/>
    <property type="project" value="UniProtKB-KW"/>
</dbReference>
<keyword evidence="4" id="KW-0479">Metal-binding</keyword>
<evidence type="ECO:0000256" key="2">
    <source>
        <dbReference type="ARBA" id="ARBA00008387"/>
    </source>
</evidence>
<evidence type="ECO:0000256" key="8">
    <source>
        <dbReference type="SAM" id="SignalP"/>
    </source>
</evidence>
<dbReference type="PATRIC" id="fig|754477.3.peg.2288"/>
<comment type="subcellular location">
    <subcellularLocation>
        <location evidence="1">Fimbrium</location>
    </subcellularLocation>
</comment>
<dbReference type="InterPro" id="IPR011047">
    <property type="entry name" value="Quinoprotein_ADH-like_sf"/>
</dbReference>
<keyword evidence="8" id="KW-0732">Signal</keyword>